<keyword evidence="1" id="KW-0472">Membrane</keyword>
<dbReference type="InterPro" id="IPR007349">
    <property type="entry name" value="DUF418"/>
</dbReference>
<dbReference type="PANTHER" id="PTHR30590:SF2">
    <property type="entry name" value="INNER MEMBRANE PROTEIN"/>
    <property type="match status" value="1"/>
</dbReference>
<feature type="transmembrane region" description="Helical" evidence="1">
    <location>
        <begin position="362"/>
        <end position="384"/>
    </location>
</feature>
<evidence type="ECO:0000259" key="2">
    <source>
        <dbReference type="Pfam" id="PF04235"/>
    </source>
</evidence>
<sequence length="405" mass="45290">MPRIDSIDTLRGFALLGLPLMNLLVFAAPMAAYINPNVHLSDSPLNHFIFSFLQIFADQKFMGIFSVLFGVGLVLLYEKLKQQDEYGTGTIYLRLAVLMVFGFLHATYLWSGDILLIYAIGGMLIYPFIGAGKKSLLVVFSFFYVLVILLSTLASGFDSSELTPLAKYQIDVYFNPSHVQNQAILDIFLGSMDEIHRFYNTVTLDGQELDLQAALPIGMFSFAAIFRAYAMMLLGIFLYKTGFATGLASIGKYRFWSFFGLLIGGVITAFGLVVNYGHDFNDAGIFFSYGNVFVTLGSPLMVVGYIALFHLPLHKGQTVWSVSFARVGKMALSFYLLQSVICVSVFYGVGLGWFGSLARWELLLFAIGLALLQLSIAKVWLTYFKQGPMEWLWRSITYRQLAPCR</sequence>
<dbReference type="EMBL" id="QZEI01000066">
    <property type="protein sequence ID" value="RLV58535.1"/>
    <property type="molecule type" value="Genomic_DNA"/>
</dbReference>
<feature type="transmembrane region" description="Helical" evidence="1">
    <location>
        <begin position="12"/>
        <end position="34"/>
    </location>
</feature>
<keyword evidence="1" id="KW-1133">Transmembrane helix</keyword>
<feature type="transmembrane region" description="Helical" evidence="1">
    <location>
        <begin position="255"/>
        <end position="274"/>
    </location>
</feature>
<gene>
    <name evidence="3" type="ORF">D5018_16695</name>
</gene>
<dbReference type="Proteomes" id="UP000281474">
    <property type="component" value="Unassembled WGS sequence"/>
</dbReference>
<dbReference type="OrthoDB" id="9807744at2"/>
<comment type="caution">
    <text evidence="3">The sequence shown here is derived from an EMBL/GenBank/DDBJ whole genome shotgun (WGS) entry which is preliminary data.</text>
</comment>
<organism evidence="3 4">
    <name type="scientific">Parashewanella curva</name>
    <dbReference type="NCBI Taxonomy" id="2338552"/>
    <lineage>
        <taxon>Bacteria</taxon>
        <taxon>Pseudomonadati</taxon>
        <taxon>Pseudomonadota</taxon>
        <taxon>Gammaproteobacteria</taxon>
        <taxon>Alteromonadales</taxon>
        <taxon>Shewanellaceae</taxon>
        <taxon>Parashewanella</taxon>
    </lineage>
</organism>
<keyword evidence="4" id="KW-1185">Reference proteome</keyword>
<dbReference type="AlphaFoldDB" id="A0A3L8PT17"/>
<feature type="transmembrane region" description="Helical" evidence="1">
    <location>
        <begin position="61"/>
        <end position="77"/>
    </location>
</feature>
<feature type="transmembrane region" description="Helical" evidence="1">
    <location>
        <begin position="332"/>
        <end position="356"/>
    </location>
</feature>
<feature type="transmembrane region" description="Helical" evidence="1">
    <location>
        <begin position="89"/>
        <end position="108"/>
    </location>
</feature>
<feature type="transmembrane region" description="Helical" evidence="1">
    <location>
        <begin position="286"/>
        <end position="311"/>
    </location>
</feature>
<name>A0A3L8PT17_9GAMM</name>
<reference evidence="3 4" key="1">
    <citation type="submission" date="2018-09" db="EMBL/GenBank/DDBJ databases">
        <title>Phylogeny of the Shewanellaceae, and recommendation for two new genera, Pseudoshewanella and Parashewanella.</title>
        <authorList>
            <person name="Wang G."/>
        </authorList>
    </citation>
    <scope>NUCLEOTIDE SEQUENCE [LARGE SCALE GENOMIC DNA]</scope>
    <source>
        <strain evidence="3 4">C51</strain>
    </source>
</reference>
<evidence type="ECO:0000313" key="3">
    <source>
        <dbReference type="EMBL" id="RLV58535.1"/>
    </source>
</evidence>
<dbReference type="InterPro" id="IPR052529">
    <property type="entry name" value="Bact_Transport_Assoc"/>
</dbReference>
<dbReference type="PANTHER" id="PTHR30590">
    <property type="entry name" value="INNER MEMBRANE PROTEIN"/>
    <property type="match status" value="1"/>
</dbReference>
<feature type="transmembrane region" description="Helical" evidence="1">
    <location>
        <begin position="213"/>
        <end position="239"/>
    </location>
</feature>
<feature type="transmembrane region" description="Helical" evidence="1">
    <location>
        <begin position="114"/>
        <end position="129"/>
    </location>
</feature>
<protein>
    <submittedName>
        <fullName evidence="3">DUF418 domain-containing protein</fullName>
    </submittedName>
</protein>
<feature type="transmembrane region" description="Helical" evidence="1">
    <location>
        <begin position="136"/>
        <end position="157"/>
    </location>
</feature>
<dbReference type="Pfam" id="PF04235">
    <property type="entry name" value="DUF418"/>
    <property type="match status" value="1"/>
</dbReference>
<evidence type="ECO:0000256" key="1">
    <source>
        <dbReference type="SAM" id="Phobius"/>
    </source>
</evidence>
<proteinExistence type="predicted"/>
<evidence type="ECO:0000313" key="4">
    <source>
        <dbReference type="Proteomes" id="UP000281474"/>
    </source>
</evidence>
<dbReference type="RefSeq" id="WP_121840131.1">
    <property type="nucleotide sequence ID" value="NZ_ML014815.1"/>
</dbReference>
<accession>A0A3L8PT17</accession>
<keyword evidence="1" id="KW-0812">Transmembrane</keyword>
<feature type="domain" description="DUF418" evidence="2">
    <location>
        <begin position="239"/>
        <end position="399"/>
    </location>
</feature>